<accession>A0A923T8A7</accession>
<sequence length="957" mass="101085">MRLFTLLLCLVLSTVLASVEAQGLNLPVTFEDTGLDYALTDFGGNASQIVADPTDATNRVVQSTKTVAAQLWAGTTVGGEVGFTAPIPFAAGATTMSVRVWSPTAGTPIRLKVEKAFDPTISVETETLTTVAMAWETLVFDFSNQAPGTAALNFANIYEKASIFFNFGTDGSMAGEQTYYWDDLSFGGDGPPPTGLNLPVTFEDTATVDYGLTDFGGNASEIVADPTDGTNTVVQTTKTAGSETFAGTTIGGTVGFSSRIPFTASATTMSVRVWSPTAGTPIRLKVEAANDPAISVETEALTTVAMAWDTLVFDFTNEAPGTAAFNLASSYNKASIFFNFGASGTGEIYYWDDVTFGGDGPPPTGLNLPVTFEDETLDYGLTDFGGNASEIVADPTDASNTVAQSTKMPGSETFAGTTIGGTVGFATPIPFTASATTMSVRVWSPTAGTPIRLKVEAANDPAISVETEVLTTVAMAWDTLVFDFTNEAPGTAAFNLASSYNKASIFFNFGASGTGEIYYWDDVTFGGDGPPPTGLNLPVTFEDETLDYGLTDFGGNASEIVADPTDATNTVVRSTKTMAAQLWAGTTVGGEVGFATPIPFAAGATTMSVRVWSPTAGTPIRLKVEQAFVPTVSVETETLTTVAMAWETLVFDFSNEVNGTAPLNFASTYNKTSIFFNFGTDGSMAGEQTYFWDDVTFGGDGPPPTGLNLPVTFEDETLDYALTDFGGNASEIVADPTDASNTVAQSTKMPGSETFAGTTMGGTVGFSSPIPFTASATTMSVRVWSPTAGTPIRLKVEAANDPAISVETEATTTVAMAWETLVFDFSNQAMGTAVLNLANSYNKASIFFNFGTSGTGETYYWDDVTFGDAVSTRNPIFDLSLFELRPNLVRESTVLHFSQQYAGRKEVQVFSAAGVLLKSFETHAQDLPLMTADLPRGLYLVQVRSEGRLATKRMLRQ</sequence>
<evidence type="ECO:0000313" key="2">
    <source>
        <dbReference type="EMBL" id="MBC6995410.1"/>
    </source>
</evidence>
<organism evidence="2 3">
    <name type="scientific">Neolewinella lacunae</name>
    <dbReference type="NCBI Taxonomy" id="1517758"/>
    <lineage>
        <taxon>Bacteria</taxon>
        <taxon>Pseudomonadati</taxon>
        <taxon>Bacteroidota</taxon>
        <taxon>Saprospiria</taxon>
        <taxon>Saprospirales</taxon>
        <taxon>Lewinellaceae</taxon>
        <taxon>Neolewinella</taxon>
    </lineage>
</organism>
<keyword evidence="3" id="KW-1185">Reference proteome</keyword>
<protein>
    <submittedName>
        <fullName evidence="2">T9SS type A sorting domain-containing protein</fullName>
    </submittedName>
</protein>
<dbReference type="EMBL" id="JACSIT010000136">
    <property type="protein sequence ID" value="MBC6995410.1"/>
    <property type="molecule type" value="Genomic_DNA"/>
</dbReference>
<dbReference type="AlphaFoldDB" id="A0A923T8A7"/>
<evidence type="ECO:0000256" key="1">
    <source>
        <dbReference type="SAM" id="SignalP"/>
    </source>
</evidence>
<keyword evidence="1" id="KW-0732">Signal</keyword>
<gene>
    <name evidence="2" type="ORF">H9S92_14645</name>
</gene>
<comment type="caution">
    <text evidence="2">The sequence shown here is derived from an EMBL/GenBank/DDBJ whole genome shotgun (WGS) entry which is preliminary data.</text>
</comment>
<dbReference type="InterPro" id="IPR026444">
    <property type="entry name" value="Secre_tail"/>
</dbReference>
<reference evidence="2" key="1">
    <citation type="submission" date="2020-08" db="EMBL/GenBank/DDBJ databases">
        <title>Lewinella bacteria from marine environments.</title>
        <authorList>
            <person name="Zhong Y."/>
        </authorList>
    </citation>
    <scope>NUCLEOTIDE SEQUENCE</scope>
    <source>
        <strain evidence="2">KCTC 42187</strain>
    </source>
</reference>
<dbReference type="NCBIfam" id="TIGR04183">
    <property type="entry name" value="Por_Secre_tail"/>
    <property type="match status" value="1"/>
</dbReference>
<feature type="chain" id="PRO_5037990547" evidence="1">
    <location>
        <begin position="18"/>
        <end position="957"/>
    </location>
</feature>
<dbReference type="Proteomes" id="UP000650081">
    <property type="component" value="Unassembled WGS sequence"/>
</dbReference>
<evidence type="ECO:0000313" key="3">
    <source>
        <dbReference type="Proteomes" id="UP000650081"/>
    </source>
</evidence>
<feature type="signal peptide" evidence="1">
    <location>
        <begin position="1"/>
        <end position="17"/>
    </location>
</feature>
<name>A0A923T8A7_9BACT</name>
<proteinExistence type="predicted"/>
<dbReference type="RefSeq" id="WP_187467449.1">
    <property type="nucleotide sequence ID" value="NZ_JACSIT010000136.1"/>
</dbReference>